<protein>
    <submittedName>
        <fullName evidence="1">Uncharacterized protein</fullName>
    </submittedName>
</protein>
<comment type="caution">
    <text evidence="1">The sequence shown here is derived from an EMBL/GenBank/DDBJ whole genome shotgun (WGS) entry which is preliminary data.</text>
</comment>
<sequence>MGYCVSIVESEKEIATKTDLFIADFHTFSGISPEILFQHKVKILLLLTDCLPKIQDQRLFKYISKGLIGKEIMKLLNISELFVKKIPERYL</sequence>
<evidence type="ECO:0000313" key="2">
    <source>
        <dbReference type="Proteomes" id="UP000032309"/>
    </source>
</evidence>
<organism evidence="1 2">
    <name type="scientific">Candidatus Brocadia sinica JPN1</name>
    <dbReference type="NCBI Taxonomy" id="1197129"/>
    <lineage>
        <taxon>Bacteria</taxon>
        <taxon>Pseudomonadati</taxon>
        <taxon>Planctomycetota</taxon>
        <taxon>Candidatus Brocadiia</taxon>
        <taxon>Candidatus Brocadiales</taxon>
        <taxon>Candidatus Brocadiaceae</taxon>
        <taxon>Candidatus Brocadia</taxon>
    </lineage>
</organism>
<proteinExistence type="predicted"/>
<reference evidence="2" key="1">
    <citation type="journal article" date="2015" name="Genome Announc.">
        <title>Draft Genome Sequence of an Anaerobic Ammonium-Oxidizing Bacterium, "Candidatus Brocadia sinica".</title>
        <authorList>
            <person name="Oshiki M."/>
            <person name="Shinyako-Hata K."/>
            <person name="Satoh H."/>
            <person name="Okabe S."/>
        </authorList>
    </citation>
    <scope>NUCLEOTIDE SEQUENCE [LARGE SCALE GENOMIC DNA]</scope>
    <source>
        <strain evidence="2">JPN1</strain>
    </source>
</reference>
<dbReference type="RefSeq" id="WP_052565281.1">
    <property type="nucleotide sequence ID" value="NZ_BAFN01000001.1"/>
</dbReference>
<evidence type="ECO:0000313" key="1">
    <source>
        <dbReference type="EMBL" id="GAN35209.1"/>
    </source>
</evidence>
<name>A0ABQ0K278_9BACT</name>
<dbReference type="EMBL" id="BAFN01000001">
    <property type="protein sequence ID" value="GAN35209.1"/>
    <property type="molecule type" value="Genomic_DNA"/>
</dbReference>
<gene>
    <name evidence="1" type="ORF">BROSI_A3758</name>
</gene>
<accession>A0ABQ0K278</accession>
<dbReference type="Proteomes" id="UP000032309">
    <property type="component" value="Unassembled WGS sequence"/>
</dbReference>
<keyword evidence="2" id="KW-1185">Reference proteome</keyword>